<feature type="chain" id="PRO_5045094399" evidence="5">
    <location>
        <begin position="19"/>
        <end position="1151"/>
    </location>
</feature>
<dbReference type="InterPro" id="IPR003591">
    <property type="entry name" value="Leu-rich_rpt_typical-subtyp"/>
</dbReference>
<dbReference type="SUPFAM" id="SSF117074">
    <property type="entry name" value="Hypothetical protein PA1324"/>
    <property type="match status" value="1"/>
</dbReference>
<evidence type="ECO:0000256" key="3">
    <source>
        <dbReference type="ARBA" id="ARBA00022737"/>
    </source>
</evidence>
<keyword evidence="1" id="KW-0433">Leucine-rich repeat</keyword>
<proteinExistence type="predicted"/>
<dbReference type="SUPFAM" id="SSF48726">
    <property type="entry name" value="Immunoglobulin"/>
    <property type="match status" value="1"/>
</dbReference>
<dbReference type="Gene3D" id="3.80.10.10">
    <property type="entry name" value="Ribonuclease Inhibitor"/>
    <property type="match status" value="3"/>
</dbReference>
<dbReference type="Proteomes" id="UP001168552">
    <property type="component" value="Unassembled WGS sequence"/>
</dbReference>
<dbReference type="InterPro" id="IPR036179">
    <property type="entry name" value="Ig-like_dom_sf"/>
</dbReference>
<dbReference type="EMBL" id="JAUHJS010000001">
    <property type="protein sequence ID" value="MDN4164231.1"/>
    <property type="molecule type" value="Genomic_DNA"/>
</dbReference>
<evidence type="ECO:0000313" key="7">
    <source>
        <dbReference type="EMBL" id="MDN4164231.1"/>
    </source>
</evidence>
<comment type="caution">
    <text evidence="7">The sequence shown here is derived from an EMBL/GenBank/DDBJ whole genome shotgun (WGS) entry which is preliminary data.</text>
</comment>
<dbReference type="Gene3D" id="2.60.40.10">
    <property type="entry name" value="Immunoglobulins"/>
    <property type="match status" value="2"/>
</dbReference>
<evidence type="ECO:0000259" key="6">
    <source>
        <dbReference type="PROSITE" id="PS50835"/>
    </source>
</evidence>
<dbReference type="PROSITE" id="PS50835">
    <property type="entry name" value="IG_LIKE"/>
    <property type="match status" value="1"/>
</dbReference>
<evidence type="ECO:0000256" key="4">
    <source>
        <dbReference type="ARBA" id="ARBA00023157"/>
    </source>
</evidence>
<dbReference type="InterPro" id="IPR052595">
    <property type="entry name" value="LRRC69/RLP"/>
</dbReference>
<accession>A0ABT8F1W0</accession>
<dbReference type="PANTHER" id="PTHR48057">
    <property type="entry name" value="LEUCINE-RICH REPEAT SERINE/THREONINE-PROTEIN KINASE 1"/>
    <property type="match status" value="1"/>
</dbReference>
<evidence type="ECO:0000256" key="2">
    <source>
        <dbReference type="ARBA" id="ARBA00022729"/>
    </source>
</evidence>
<feature type="signal peptide" evidence="5">
    <location>
        <begin position="1"/>
        <end position="18"/>
    </location>
</feature>
<dbReference type="InterPro" id="IPR032675">
    <property type="entry name" value="LRR_dom_sf"/>
</dbReference>
<dbReference type="Pfam" id="PF18962">
    <property type="entry name" value="Por_Secre_tail"/>
    <property type="match status" value="1"/>
</dbReference>
<sequence length="1151" mass="125841">MKRSLFSIFFLLASWAQAQFITNTGISLHSTTELRTNGDWGNQGYFLNNGVLITNQPYTQSDGGLDGASIGGFILSYTSDQIFAPGGSSYGFLMKDGAGRLTLVGTQQIKDSLLVSGSGIFTSDTLILGRGIKLMLDAGQFVEGTLARQDTGTVHFPIGLAGEYLPITFYQARSEQITVQVQTAPSDLAAGPNVYQLIDFPYAWKSSKAAPTDTARYVEVEFPSALLADFENPQIIRQRIGLLAYRGLGASEVMEANGRTRVKSYRRGLQGLYSIGLGYPGNRMTDSLTLVKLYQSTNGSNWTQKSNWLTNPLDTWHGIQLENNRVVKVELSNNQLAGVLPSDLSTLSELRKLDLTINQITGEIPGSLGNFFKLDTLYMYANRLYGSLPDSLGSLESLVAIDFGGNQLTGPIPLSYYELVSLKRLGFAGNRLSGNLQPAIGNLSNLEVLYLDNNQLTGTLPTEIGNLTQLRQLYIQRNKLTGGVPSSLATLNNLQAMGLEENDFTELPDLSNQSWTYLNVSRNQFDFGDIEPNASISGISYVPQKPLGIASRDYLQVGDSLAIGYAVGGTANAYQWYKDGVLLDTETADSLIIRNVDFANQGVYRLEIKNFIVPDLTLNTAGNDLRISSLVRDSLALLALYNATDGPNWTNSWNINQNLNTWAGVTINNNRVTALSLVNRNLVGKVPGDLTDIRNITSVNLSENQLDSIPDFSGIPTLASLNVSSNRLEYDDIVPNLGVSSFLFDNQAKFGEAATFVESVGRNITLSVSTPDLGNQYQWYGPDNVAINGATNSSYTIQSMNYAKMGDYYCLVTQPQVRDINATFALSSENQTALAKANISGLAKDLNGNLTEAGEVYLFRVQTGKYDTISFNTDPYVILESDGNYLMPDVILGDYVILVNPDEATYPELIPSYFKGTIDWEEANTFQHRYDSTGVDITVQGTPAPPQGNSELSGFFEEDIPDGRLLARSRLSGSGVSVRKDVGQNRGRWANFELAGYVKTDENGEFVFPNLEPGNYLIKFEYPGVPMDQTSDIAFTVEEYTEIELGATVIDGSIKVETLRVLGIPRAKQPALMMYPNPTDKEVSLFFAASLSGNVEVVLVDMAGKQVMTERKEVSNQKLQLDVSQLDAGLYIVKVISPSGQLVGQSRLSVK</sequence>
<dbReference type="SMART" id="SM00369">
    <property type="entry name" value="LRR_TYP"/>
    <property type="match status" value="4"/>
</dbReference>
<dbReference type="InterPro" id="IPR013783">
    <property type="entry name" value="Ig-like_fold"/>
</dbReference>
<gene>
    <name evidence="7" type="ORF">QWY31_01895</name>
</gene>
<dbReference type="Pfam" id="PF13855">
    <property type="entry name" value="LRR_8"/>
    <property type="match status" value="1"/>
</dbReference>
<keyword evidence="3" id="KW-0677">Repeat</keyword>
<dbReference type="PROSITE" id="PS51450">
    <property type="entry name" value="LRR"/>
    <property type="match status" value="1"/>
</dbReference>
<keyword evidence="4" id="KW-1015">Disulfide bond</keyword>
<evidence type="ECO:0000256" key="1">
    <source>
        <dbReference type="ARBA" id="ARBA00022614"/>
    </source>
</evidence>
<dbReference type="NCBIfam" id="TIGR04183">
    <property type="entry name" value="Por_Secre_tail"/>
    <property type="match status" value="1"/>
</dbReference>
<protein>
    <submittedName>
        <fullName evidence="7">T9SS type A sorting domain-containing protein</fullName>
    </submittedName>
</protein>
<keyword evidence="8" id="KW-1185">Reference proteome</keyword>
<reference evidence="7" key="1">
    <citation type="submission" date="2023-06" db="EMBL/GenBank/DDBJ databases">
        <title>Cytophagales bacterium Strain LB-30, isolated from soil.</title>
        <authorList>
            <person name="Liu B."/>
        </authorList>
    </citation>
    <scope>NUCLEOTIDE SEQUENCE</scope>
    <source>
        <strain evidence="7">LB-30</strain>
    </source>
</reference>
<dbReference type="InterPro" id="IPR007110">
    <property type="entry name" value="Ig-like_dom"/>
</dbReference>
<dbReference type="Pfam" id="PF00560">
    <property type="entry name" value="LRR_1"/>
    <property type="match status" value="1"/>
</dbReference>
<organism evidence="7 8">
    <name type="scientific">Shiella aurantiaca</name>
    <dbReference type="NCBI Taxonomy" id="3058365"/>
    <lineage>
        <taxon>Bacteria</taxon>
        <taxon>Pseudomonadati</taxon>
        <taxon>Bacteroidota</taxon>
        <taxon>Cytophagia</taxon>
        <taxon>Cytophagales</taxon>
        <taxon>Shiellaceae</taxon>
        <taxon>Shiella</taxon>
    </lineage>
</organism>
<dbReference type="SUPFAM" id="SSF52058">
    <property type="entry name" value="L domain-like"/>
    <property type="match status" value="2"/>
</dbReference>
<dbReference type="RefSeq" id="WP_320002757.1">
    <property type="nucleotide sequence ID" value="NZ_JAUHJS010000001.1"/>
</dbReference>
<evidence type="ECO:0000256" key="5">
    <source>
        <dbReference type="SAM" id="SignalP"/>
    </source>
</evidence>
<dbReference type="InterPro" id="IPR026444">
    <property type="entry name" value="Secre_tail"/>
</dbReference>
<dbReference type="InterPro" id="IPR001611">
    <property type="entry name" value="Leu-rich_rpt"/>
</dbReference>
<feature type="domain" description="Ig-like" evidence="6">
    <location>
        <begin position="735"/>
        <end position="827"/>
    </location>
</feature>
<keyword evidence="2 5" id="KW-0732">Signal</keyword>
<evidence type="ECO:0000313" key="8">
    <source>
        <dbReference type="Proteomes" id="UP001168552"/>
    </source>
</evidence>
<name>A0ABT8F1W0_9BACT</name>